<dbReference type="EMBL" id="JAICCF010000003">
    <property type="protein sequence ID" value="MBW8685947.1"/>
    <property type="molecule type" value="Genomic_DNA"/>
</dbReference>
<dbReference type="Gene3D" id="3.40.50.1820">
    <property type="entry name" value="alpha/beta hydrolase"/>
    <property type="match status" value="1"/>
</dbReference>
<dbReference type="SUPFAM" id="SSF82171">
    <property type="entry name" value="DPP6 N-terminal domain-like"/>
    <property type="match status" value="1"/>
</dbReference>
<dbReference type="PANTHER" id="PTHR42776:SF13">
    <property type="entry name" value="DIPEPTIDYL-PEPTIDASE 5"/>
    <property type="match status" value="1"/>
</dbReference>
<feature type="domain" description="Peptidase S9 prolyl oligopeptidase catalytic" evidence="5">
    <location>
        <begin position="468"/>
        <end position="675"/>
    </location>
</feature>
<dbReference type="InterPro" id="IPR001375">
    <property type="entry name" value="Peptidase_S9_cat"/>
</dbReference>
<feature type="signal peptide" evidence="4">
    <location>
        <begin position="1"/>
        <end position="18"/>
    </location>
</feature>
<dbReference type="InterPro" id="IPR011042">
    <property type="entry name" value="6-blade_b-propeller_TolB-like"/>
</dbReference>
<organism evidence="6 7">
    <name type="scientific">Chitinophaga rhizophila</name>
    <dbReference type="NCBI Taxonomy" id="2866212"/>
    <lineage>
        <taxon>Bacteria</taxon>
        <taxon>Pseudomonadati</taxon>
        <taxon>Bacteroidota</taxon>
        <taxon>Chitinophagia</taxon>
        <taxon>Chitinophagales</taxon>
        <taxon>Chitinophagaceae</taxon>
        <taxon>Chitinophaga</taxon>
    </lineage>
</organism>
<feature type="chain" id="PRO_5045206872" evidence="4">
    <location>
        <begin position="19"/>
        <end position="675"/>
    </location>
</feature>
<dbReference type="Gene3D" id="2.120.10.30">
    <property type="entry name" value="TolB, C-terminal domain"/>
    <property type="match status" value="2"/>
</dbReference>
<accession>A0ABS7GE56</accession>
<evidence type="ECO:0000313" key="6">
    <source>
        <dbReference type="EMBL" id="MBW8685947.1"/>
    </source>
</evidence>
<dbReference type="InterPro" id="IPR011659">
    <property type="entry name" value="WD40"/>
</dbReference>
<dbReference type="InterPro" id="IPR029058">
    <property type="entry name" value="AB_hydrolase_fold"/>
</dbReference>
<comment type="caution">
    <text evidence="6">The sequence shown here is derived from an EMBL/GenBank/DDBJ whole genome shotgun (WGS) entry which is preliminary data.</text>
</comment>
<keyword evidence="2" id="KW-0378">Hydrolase</keyword>
<keyword evidence="7" id="KW-1185">Reference proteome</keyword>
<evidence type="ECO:0000256" key="1">
    <source>
        <dbReference type="ARBA" id="ARBA00022729"/>
    </source>
</evidence>
<proteinExistence type="predicted"/>
<evidence type="ECO:0000256" key="2">
    <source>
        <dbReference type="ARBA" id="ARBA00022801"/>
    </source>
</evidence>
<dbReference type="SUPFAM" id="SSF53474">
    <property type="entry name" value="alpha/beta-Hydrolases"/>
    <property type="match status" value="1"/>
</dbReference>
<dbReference type="Pfam" id="PF07676">
    <property type="entry name" value="PD40"/>
    <property type="match status" value="2"/>
</dbReference>
<evidence type="ECO:0000313" key="7">
    <source>
        <dbReference type="Proteomes" id="UP000812961"/>
    </source>
</evidence>
<keyword evidence="3" id="KW-0645">Protease</keyword>
<reference evidence="6 7" key="1">
    <citation type="submission" date="2021-08" db="EMBL/GenBank/DDBJ databases">
        <title>The genome sequence of Chitinophaga sp. B61.</title>
        <authorList>
            <person name="Zhang X."/>
        </authorList>
    </citation>
    <scope>NUCLEOTIDE SEQUENCE [LARGE SCALE GENOMIC DNA]</scope>
    <source>
        <strain evidence="6 7">B61</strain>
    </source>
</reference>
<sequence>MHKSLLLTTLFISSMAAAQQKMTPELLWQLGRVSGEAITADGKTVIYSVARYNIAENKSDRDLFAIPLAGGTALQITKEPGAEGEVSPLGGQKIAYVYKGQRWEINADGTGATQITNVEGGLQNMRISPDGKHILFSKEVKLKKISGSDIYPDLPKSNVQIYDNLNYRHWDTWEDGNFQHIFFATYDNGKVGTPIDIMEGELHDSPQMPFGGAEDVIWSPDGKSILYVTKKKFGKDYAVSTNTNIYEYNLESRTTKNLSEGLAGYNTSPSFSPDGKYLAWLGMAKDGFEADKNDIIVLNRTTGTRTNLTKDWDGTVASISWSKDNKQLFFLAVVKGTEHLHEVTLQKDMATTNAKHIRQITTGDFDINGIVGQAGNTLVVSRTDMNHAAELYTVQLPKGTLQPLTTVNKETYDKTGMCKVEKRWIKTTDNKEMLAWVIFPPDFDPAKKYPTLLYCQGGPQSALSQFYSYRWNFQLMASQGYIVVAPNRRGMPGHGVEWNAAISKDWGGQPIRDYLSAIDAVSQEPYVDKSRLGAVGASYGGYSVFMLAGIHNNRFKSFIAHDGLFDLKSWYGTTEELWFANWDIGPYWDPANAKIYKEYNPSEYANKWNTPIMIVQGGTDFRVGIEQGLQAFQLAQLKGIKSKLLYFPEENHWVLKAQNALVWQREFFQWLKETL</sequence>
<gene>
    <name evidence="6" type="ORF">K1Y79_16530</name>
</gene>
<dbReference type="Pfam" id="PF00326">
    <property type="entry name" value="Peptidase_S9"/>
    <property type="match status" value="1"/>
</dbReference>
<dbReference type="Proteomes" id="UP000812961">
    <property type="component" value="Unassembled WGS sequence"/>
</dbReference>
<keyword evidence="3" id="KW-0720">Serine protease</keyword>
<dbReference type="RefSeq" id="WP_220251273.1">
    <property type="nucleotide sequence ID" value="NZ_JAICCF010000003.1"/>
</dbReference>
<evidence type="ECO:0000256" key="4">
    <source>
        <dbReference type="SAM" id="SignalP"/>
    </source>
</evidence>
<name>A0ABS7GE56_9BACT</name>
<keyword evidence="1 4" id="KW-0732">Signal</keyword>
<protein>
    <submittedName>
        <fullName evidence="6">S9 family peptidase</fullName>
    </submittedName>
</protein>
<dbReference type="PANTHER" id="PTHR42776">
    <property type="entry name" value="SERINE PEPTIDASE S9 FAMILY MEMBER"/>
    <property type="match status" value="1"/>
</dbReference>
<evidence type="ECO:0000259" key="5">
    <source>
        <dbReference type="Pfam" id="PF00326"/>
    </source>
</evidence>
<evidence type="ECO:0000256" key="3">
    <source>
        <dbReference type="ARBA" id="ARBA00022825"/>
    </source>
</evidence>